<dbReference type="Pfam" id="PF06985">
    <property type="entry name" value="HET"/>
    <property type="match status" value="1"/>
</dbReference>
<dbReference type="AlphaFoldDB" id="A0AB37VYN2"/>
<evidence type="ECO:0000313" key="5">
    <source>
        <dbReference type="Proteomes" id="UP000292340"/>
    </source>
</evidence>
<name>A0AB37VYN2_9PLEO</name>
<reference evidence="3" key="1">
    <citation type="submission" date="2017-10" db="EMBL/GenBank/DDBJ databases">
        <authorList>
            <person name="Armitage A.D."/>
            <person name="Barbara D.J."/>
            <person name="Woodhall J.W."/>
            <person name="Sreenivasaprasad S."/>
            <person name="Lane C.R."/>
            <person name="Clarkson J.P."/>
            <person name="Harrison R.J."/>
        </authorList>
    </citation>
    <scope>NUCLEOTIDE SEQUENCE</scope>
    <source>
        <strain evidence="3">FERA 1164</strain>
        <strain evidence="4">FERA 635</strain>
    </source>
</reference>
<reference evidence="3 6" key="2">
    <citation type="journal article" date="2019" name="bioRxiv">
        <title>Genomics, evolutionary history and diagnostics of the Alternaria alternata species group including apple and Asian pear pathotypes.</title>
        <authorList>
            <person name="Armitage A.D."/>
            <person name="Cockerton H.M."/>
            <person name="Sreenivasaprasad S."/>
            <person name="Woodhall J.W."/>
            <person name="Lane C.R."/>
            <person name="Harrison R.J."/>
            <person name="Clarkson J.P."/>
        </authorList>
    </citation>
    <scope>NUCLEOTIDE SEQUENCE</scope>
    <source>
        <strain evidence="3">FERA 1164</strain>
        <strain evidence="6">FERA 635</strain>
    </source>
</reference>
<gene>
    <name evidence="3" type="ORF">AA0115_g12616</name>
    <name evidence="4" type="ORF">AA0119_g12581</name>
</gene>
<dbReference type="InterPro" id="IPR052895">
    <property type="entry name" value="HetReg/Transcr_Mod"/>
</dbReference>
<proteinExistence type="predicted"/>
<dbReference type="EMBL" id="PDXB01000085">
    <property type="protein sequence ID" value="RYN16001.1"/>
    <property type="molecule type" value="Genomic_DNA"/>
</dbReference>
<feature type="compositionally biased region" description="Acidic residues" evidence="1">
    <location>
        <begin position="1"/>
        <end position="10"/>
    </location>
</feature>
<feature type="domain" description="Heterokaryon incompatibility" evidence="2">
    <location>
        <begin position="62"/>
        <end position="226"/>
    </location>
</feature>
<keyword evidence="6" id="KW-1185">Reference proteome</keyword>
<sequence>MIEFSLEEEPQALAPHDTHHPAYSSIESENGEIRLLELLPGKYDDPLSLHLLPKNSNEDIEYEALSYAWGTTDSPHEALLDGTPTSMRVSLDLGLRRLRYAEKSRILWVDALCINQNDVQERSHQVQQMATIYSSATTVVIWLWEWPSSDNCRDEDCCEEAFSGLLNEMRRINSLLAQISLPGERDSLMSKFLAQNDLFSDMGHFIGHLTEITSQPWFHRLWIIQEFILAKTDPVVHVGRHSTTWPDLFYAAEEYHRHYNGIHRDFHGRPSSPVAMRKLNQMRYGSGRKRRLSWWLAYSTNFRATDSRDNIYGLLGVCDFQVADPIVPDYSKNFQQVLAETTVVEIIEESPEFYLEFPLPLGPVITFLGHIKTLDEYPYQPSWLLNQSIIESRPPRGREPLVLSLEERKRRNSLLRLSEDNRTLFTQGRYVGRISAVFPCSRLRDDYGEKVRGVTELYKFYHRVLKPIDITPQRLYELVRPTSKIYGDSKEFATYLSGLGNNFHLEVRIMEIEIMERRYTKDDSGGSQTLMVTEEGDLGITWHQDHIGLQAGDIVVNLFGYNVPFILRPCREAKVYLMLNVAQFEAKMRQYPYDWIQFEGEGGEEYALI</sequence>
<organism evidence="3 5">
    <name type="scientific">Alternaria tenuissima</name>
    <dbReference type="NCBI Taxonomy" id="119927"/>
    <lineage>
        <taxon>Eukaryota</taxon>
        <taxon>Fungi</taxon>
        <taxon>Dikarya</taxon>
        <taxon>Ascomycota</taxon>
        <taxon>Pezizomycotina</taxon>
        <taxon>Dothideomycetes</taxon>
        <taxon>Pleosporomycetidae</taxon>
        <taxon>Pleosporales</taxon>
        <taxon>Pleosporineae</taxon>
        <taxon>Pleosporaceae</taxon>
        <taxon>Alternaria</taxon>
        <taxon>Alternaria sect. Alternaria</taxon>
        <taxon>Alternaria alternata complex</taxon>
    </lineage>
</organism>
<evidence type="ECO:0000259" key="2">
    <source>
        <dbReference type="Pfam" id="PF06985"/>
    </source>
</evidence>
<dbReference type="InterPro" id="IPR010730">
    <property type="entry name" value="HET"/>
</dbReference>
<dbReference type="Proteomes" id="UP000293195">
    <property type="component" value="Unassembled WGS sequence"/>
</dbReference>
<protein>
    <recommendedName>
        <fullName evidence="2">Heterokaryon incompatibility domain-containing protein</fullName>
    </recommendedName>
</protein>
<dbReference type="PANTHER" id="PTHR24148:SF82">
    <property type="entry name" value="HETEROKARYON INCOMPATIBILITY DOMAIN-CONTAINING PROTEIN"/>
    <property type="match status" value="1"/>
</dbReference>
<evidence type="ECO:0000313" key="6">
    <source>
        <dbReference type="Proteomes" id="UP000293195"/>
    </source>
</evidence>
<dbReference type="Proteomes" id="UP000292340">
    <property type="component" value="Unassembled WGS sequence"/>
</dbReference>
<evidence type="ECO:0000313" key="3">
    <source>
        <dbReference type="EMBL" id="RYN16001.1"/>
    </source>
</evidence>
<comment type="caution">
    <text evidence="3">The sequence shown here is derived from an EMBL/GenBank/DDBJ whole genome shotgun (WGS) entry which is preliminary data.</text>
</comment>
<feature type="region of interest" description="Disordered" evidence="1">
    <location>
        <begin position="1"/>
        <end position="24"/>
    </location>
</feature>
<dbReference type="EMBL" id="PDXF01000125">
    <property type="protein sequence ID" value="RYN87207.1"/>
    <property type="molecule type" value="Genomic_DNA"/>
</dbReference>
<accession>A0AB37VYN2</accession>
<evidence type="ECO:0000256" key="1">
    <source>
        <dbReference type="SAM" id="MobiDB-lite"/>
    </source>
</evidence>
<dbReference type="PANTHER" id="PTHR24148">
    <property type="entry name" value="ANKYRIN REPEAT DOMAIN-CONTAINING PROTEIN 39 HOMOLOG-RELATED"/>
    <property type="match status" value="1"/>
</dbReference>
<evidence type="ECO:0000313" key="4">
    <source>
        <dbReference type="EMBL" id="RYN87207.1"/>
    </source>
</evidence>